<dbReference type="PANTHER" id="PTHR31862">
    <property type="entry name" value="UPF0261 DOMAIN PROTEIN (AFU_ORTHOLOGUE AFUA_1G10120)"/>
    <property type="match status" value="1"/>
</dbReference>
<dbReference type="InterPro" id="IPR051353">
    <property type="entry name" value="Tobamovirus_resist_UPF0261"/>
</dbReference>
<dbReference type="GO" id="GO:0005524">
    <property type="term" value="F:ATP binding"/>
    <property type="evidence" value="ECO:0007669"/>
    <property type="project" value="UniProtKB-KW"/>
</dbReference>
<evidence type="ECO:0000313" key="5">
    <source>
        <dbReference type="Proteomes" id="UP001275049"/>
    </source>
</evidence>
<proteinExistence type="predicted"/>
<evidence type="ECO:0000259" key="1">
    <source>
        <dbReference type="Pfam" id="PF06792"/>
    </source>
</evidence>
<dbReference type="EMBL" id="JAWNGC010000005">
    <property type="protein sequence ID" value="MDY5155081.1"/>
    <property type="molecule type" value="Genomic_DNA"/>
</dbReference>
<dbReference type="PIRSF" id="PIRSF033271">
    <property type="entry name" value="UCP033271"/>
    <property type="match status" value="1"/>
</dbReference>
<dbReference type="Pfam" id="PF06792">
    <property type="entry name" value="UPF0261"/>
    <property type="match status" value="1"/>
</dbReference>
<accession>A0AAW9HZ11</accession>
<evidence type="ECO:0000259" key="2">
    <source>
        <dbReference type="Pfam" id="PF23189"/>
    </source>
</evidence>
<dbReference type="RefSeq" id="WP_022866214.1">
    <property type="nucleotide sequence ID" value="NZ_CAMYCL010000002.1"/>
</dbReference>
<evidence type="ECO:0000313" key="6">
    <source>
        <dbReference type="Proteomes" id="UP001281731"/>
    </source>
</evidence>
<dbReference type="Gene3D" id="3.40.50.12020">
    <property type="entry name" value="Uncharacterised protein family UPF0261, NN domain"/>
    <property type="match status" value="1"/>
</dbReference>
<sequence>MATVLVQGTLDTKGEELLWMKSELEKLGIQVILLDVGSFSDAPEADITAHDVTKAVGEDLDQLRLEKDRGKIMTIMGEGSAKIVTGLLEEGKIHGFLSAGGSGGSSVAAAAIQALPVGFPKVLVSTMASGNVKPYVGGVDATLMYSVVDVAGINSISSAILGNAVAAIAGMAERFKEEQNLSSQEHKPVIAISMFGLTTPAAYEARETLMKLGYEALVFHATGAGGMSMEKLVESGLVAGVCDITTTELCDELAGGVLSAGPHRLEAAAREGVPQVVSFGAVDMVNFGPKNDVPEKYAERNFIVHNPTVTLMRTTVKENQHVGAEIGKKISVSTGPVALFIPEKGFSGIDEEGGPFWDPEADKAAIDAALAAVEGSGVEVIKISEHINAPGFGAAMAQKLHELITQNEK</sequence>
<dbReference type="Pfam" id="PF23189">
    <property type="entry name" value="UPF0261_C"/>
    <property type="match status" value="1"/>
</dbReference>
<organism evidence="4 6">
    <name type="scientific">Actinotignum urinale</name>
    <dbReference type="NCBI Taxonomy" id="190146"/>
    <lineage>
        <taxon>Bacteria</taxon>
        <taxon>Bacillati</taxon>
        <taxon>Actinomycetota</taxon>
        <taxon>Actinomycetes</taxon>
        <taxon>Actinomycetales</taxon>
        <taxon>Actinomycetaceae</taxon>
        <taxon>Actinotignum</taxon>
    </lineage>
</organism>
<comment type="caution">
    <text evidence="4">The sequence shown here is derived from an EMBL/GenBank/DDBJ whole genome shotgun (WGS) entry which is preliminary data.</text>
</comment>
<evidence type="ECO:0000313" key="4">
    <source>
        <dbReference type="EMBL" id="MDY5155081.1"/>
    </source>
</evidence>
<keyword evidence="4" id="KW-0547">Nucleotide-binding</keyword>
<dbReference type="NCBIfam" id="NF002674">
    <property type="entry name" value="PRK02399.1-2"/>
    <property type="match status" value="1"/>
</dbReference>
<protein>
    <submittedName>
        <fullName evidence="4">Tm-1-like ATP-binding domain-containing protein</fullName>
    </submittedName>
</protein>
<dbReference type="CDD" id="cd15488">
    <property type="entry name" value="Tm-1-like"/>
    <property type="match status" value="1"/>
</dbReference>
<gene>
    <name evidence="4" type="ORF">R6G80_05000</name>
    <name evidence="3" type="ORF">R6G86_02475</name>
</gene>
<dbReference type="PANTHER" id="PTHR31862:SF1">
    <property type="entry name" value="UPF0261 DOMAIN PROTEIN (AFU_ORTHOLOGUE AFUA_1G10120)"/>
    <property type="match status" value="1"/>
</dbReference>
<evidence type="ECO:0000313" key="3">
    <source>
        <dbReference type="EMBL" id="MDY5132610.1"/>
    </source>
</evidence>
<dbReference type="InterPro" id="IPR008322">
    <property type="entry name" value="UPF0261"/>
</dbReference>
<feature type="domain" description="UPF0261" evidence="1">
    <location>
        <begin position="3"/>
        <end position="174"/>
    </location>
</feature>
<keyword evidence="4" id="KW-0067">ATP-binding</keyword>
<keyword evidence="5" id="KW-1185">Reference proteome</keyword>
<reference evidence="4 5" key="1">
    <citation type="submission" date="2023-10" db="EMBL/GenBank/DDBJ databases">
        <title>Whole Genome based description of the genera Actinobaculum and Actinotignum reveals a complex phylogenetic relationship within the species included in the genus Actinotignum.</title>
        <authorList>
            <person name="Jensen C.S."/>
            <person name="Dargis R."/>
            <person name="Kemp M."/>
            <person name="Christensen J.J."/>
        </authorList>
    </citation>
    <scope>NUCLEOTIDE SEQUENCE</scope>
    <source>
        <strain evidence="4">SLA_B511</strain>
        <strain evidence="3 5">SLA_B974</strain>
    </source>
</reference>
<dbReference type="Proteomes" id="UP001281731">
    <property type="component" value="Unassembled WGS sequence"/>
</dbReference>
<dbReference type="Proteomes" id="UP001275049">
    <property type="component" value="Unassembled WGS sequence"/>
</dbReference>
<dbReference type="InterPro" id="IPR056778">
    <property type="entry name" value="UPF0261_C"/>
</dbReference>
<dbReference type="InterPro" id="IPR044122">
    <property type="entry name" value="UPF0261_N"/>
</dbReference>
<dbReference type="AlphaFoldDB" id="A0AAW9HZ11"/>
<name>A0AAW9HZ11_9ACTO</name>
<dbReference type="EMBL" id="JAWNGA010000003">
    <property type="protein sequence ID" value="MDY5132610.1"/>
    <property type="molecule type" value="Genomic_DNA"/>
</dbReference>
<dbReference type="Gene3D" id="3.40.50.12030">
    <property type="entry name" value="Uncharacterised protein family UPF0261, NC domain"/>
    <property type="match status" value="1"/>
</dbReference>
<feature type="domain" description="UPF0261" evidence="2">
    <location>
        <begin position="187"/>
        <end position="404"/>
    </location>
</feature>